<dbReference type="AlphaFoldDB" id="A0A031JV67"/>
<dbReference type="EMBL" id="JFYZ01000015">
    <property type="protein sequence ID" value="EZP80708.1"/>
    <property type="molecule type" value="Genomic_DNA"/>
</dbReference>
<dbReference type="InterPro" id="IPR053521">
    <property type="entry name" value="McjB-like"/>
</dbReference>
<evidence type="ECO:0000259" key="1">
    <source>
        <dbReference type="Pfam" id="PF13471"/>
    </source>
</evidence>
<feature type="domain" description="Microcin J25-processing protein McjB C-terminal" evidence="1">
    <location>
        <begin position="143"/>
        <end position="258"/>
    </location>
</feature>
<name>A0A031JV67_9SPHN</name>
<dbReference type="eggNOG" id="ENOG5033ESS">
    <property type="taxonomic scope" value="Bacteria"/>
</dbReference>
<organism evidence="2 3">
    <name type="scientific">Novosphingobium resinovorum</name>
    <dbReference type="NCBI Taxonomy" id="158500"/>
    <lineage>
        <taxon>Bacteria</taxon>
        <taxon>Pseudomonadati</taxon>
        <taxon>Pseudomonadota</taxon>
        <taxon>Alphaproteobacteria</taxon>
        <taxon>Sphingomonadales</taxon>
        <taxon>Sphingomonadaceae</taxon>
        <taxon>Novosphingobium</taxon>
    </lineage>
</organism>
<dbReference type="InterPro" id="IPR032708">
    <property type="entry name" value="McjB_C"/>
</dbReference>
<dbReference type="NCBIfam" id="NF033537">
    <property type="entry name" value="lasso_biosyn_B2"/>
    <property type="match status" value="1"/>
</dbReference>
<evidence type="ECO:0000313" key="3">
    <source>
        <dbReference type="Proteomes" id="UP000024329"/>
    </source>
</evidence>
<dbReference type="Proteomes" id="UP000024329">
    <property type="component" value="Unassembled WGS sequence"/>
</dbReference>
<gene>
    <name evidence="2" type="ORF">BV97_03126</name>
</gene>
<proteinExistence type="predicted"/>
<accession>A0A031JV67</accession>
<protein>
    <recommendedName>
        <fullName evidence="1">Microcin J25-processing protein McjB C-terminal domain-containing protein</fullName>
    </recommendedName>
</protein>
<dbReference type="PATRIC" id="fig|158500.4.peg.3193"/>
<comment type="caution">
    <text evidence="2">The sequence shown here is derived from an EMBL/GenBank/DDBJ whole genome shotgun (WGS) entry which is preliminary data.</text>
</comment>
<evidence type="ECO:0000313" key="2">
    <source>
        <dbReference type="EMBL" id="EZP80708.1"/>
    </source>
</evidence>
<dbReference type="Pfam" id="PF13471">
    <property type="entry name" value="Transglut_core3"/>
    <property type="match status" value="1"/>
</dbReference>
<sequence length="266" mass="28847">MISSEVFSSPAAVSRTTDHKTRVPLLKGHAPFSGMHGIMRVRKGLFWCICADRAVFLDIEQDQYFTLPHALQGAFQSWAAGGDPGEAALQRLSRCNILASGPGECDPHPLSLVPIRRDYGARTGSSSAPTARGNLLEVARAALAQHRAETALRRFPLAQVLADLPKAPSRLASFPRDVVDGQRIGAAFATTAQMMRSADKCLPRALAAWRLCVRRGLRPVLAFGVRMDPFAAHCWIQLGDAVVVGDLEQVRLFTPIMSVACDHVIS</sequence>
<reference evidence="2 3" key="1">
    <citation type="submission" date="2014-03" db="EMBL/GenBank/DDBJ databases">
        <title>Whole genome sequence of Novosphingobium resinovorum KF1.</title>
        <authorList>
            <person name="Gan H.M."/>
            <person name="Gan H.Y."/>
            <person name="Chew T.H."/>
            <person name="Savka M.A."/>
        </authorList>
    </citation>
    <scope>NUCLEOTIDE SEQUENCE [LARGE SCALE GENOMIC DNA]</scope>
    <source>
        <strain evidence="2 3">KF1</strain>
    </source>
</reference>